<reference evidence="8 9" key="1">
    <citation type="submission" date="2020-02" db="EMBL/GenBank/DDBJ databases">
        <authorList>
            <person name="Li X.-J."/>
            <person name="Feng X.-M."/>
        </authorList>
    </citation>
    <scope>NUCLEOTIDE SEQUENCE [LARGE SCALE GENOMIC DNA]</scope>
    <source>
        <strain evidence="8 9">CGMCC 4.7225</strain>
    </source>
</reference>
<name>A0A6N9YM96_9ACTN</name>
<comment type="subcellular location">
    <subcellularLocation>
        <location evidence="1">Cell membrane</location>
        <topology evidence="1">Multi-pass membrane protein</topology>
    </subcellularLocation>
</comment>
<evidence type="ECO:0000259" key="7">
    <source>
        <dbReference type="Pfam" id="PF00482"/>
    </source>
</evidence>
<dbReference type="GO" id="GO:0005886">
    <property type="term" value="C:plasma membrane"/>
    <property type="evidence" value="ECO:0007669"/>
    <property type="project" value="UniProtKB-SubCell"/>
</dbReference>
<evidence type="ECO:0000256" key="5">
    <source>
        <dbReference type="ARBA" id="ARBA00023136"/>
    </source>
</evidence>
<keyword evidence="9" id="KW-1185">Reference proteome</keyword>
<protein>
    <submittedName>
        <fullName evidence="8">Type II secretion system protein F</fullName>
    </submittedName>
</protein>
<evidence type="ECO:0000313" key="9">
    <source>
        <dbReference type="Proteomes" id="UP000469185"/>
    </source>
</evidence>
<evidence type="ECO:0000256" key="3">
    <source>
        <dbReference type="ARBA" id="ARBA00022692"/>
    </source>
</evidence>
<dbReference type="PANTHER" id="PTHR35007">
    <property type="entry name" value="INTEGRAL MEMBRANE PROTEIN-RELATED"/>
    <property type="match status" value="1"/>
</dbReference>
<feature type="transmembrane region" description="Helical" evidence="6">
    <location>
        <begin position="220"/>
        <end position="241"/>
    </location>
</feature>
<gene>
    <name evidence="8" type="ORF">G1H11_12225</name>
</gene>
<comment type="caution">
    <text evidence="8">The sequence shown here is derived from an EMBL/GenBank/DDBJ whole genome shotgun (WGS) entry which is preliminary data.</text>
</comment>
<sequence length="286" mass="31279">MGAILGLTFGVGVLMAWHGWRRPHRPAHQPGPGLIHRLNDLIAEAGLEAVSARQVLMSSLGLGTVTGIVFLAVSRTWPIALVFAFFGAQVPVSLVRIRARARRRELRDLWPDAVDNLASAVRAGLALPDALSQLGSRGPEPLRRPFQRFGEDYRASGAFGSSLDALKQRLADPTGDRIVESLRIARDVGGTDLGRLLRTLSTFLREDARTRSELETRQSWVVNAARLAVMAPWVLLALLSLRSSSVQAYNAPSGWLVLAAGAGVCVLAYRLMMRIGRLPREERVLR</sequence>
<feature type="transmembrane region" description="Helical" evidence="6">
    <location>
        <begin position="79"/>
        <end position="97"/>
    </location>
</feature>
<dbReference type="RefSeq" id="WP_163818870.1">
    <property type="nucleotide sequence ID" value="NZ_JAAGOB010000006.1"/>
</dbReference>
<evidence type="ECO:0000313" key="8">
    <source>
        <dbReference type="EMBL" id="NED96075.1"/>
    </source>
</evidence>
<evidence type="ECO:0000256" key="1">
    <source>
        <dbReference type="ARBA" id="ARBA00004651"/>
    </source>
</evidence>
<organism evidence="8 9">
    <name type="scientific">Phytoactinopolyspora alkaliphila</name>
    <dbReference type="NCBI Taxonomy" id="1783498"/>
    <lineage>
        <taxon>Bacteria</taxon>
        <taxon>Bacillati</taxon>
        <taxon>Actinomycetota</taxon>
        <taxon>Actinomycetes</taxon>
        <taxon>Jiangellales</taxon>
        <taxon>Jiangellaceae</taxon>
        <taxon>Phytoactinopolyspora</taxon>
    </lineage>
</organism>
<accession>A0A6N9YM96</accession>
<dbReference type="EMBL" id="JAAGOB010000006">
    <property type="protein sequence ID" value="NED96075.1"/>
    <property type="molecule type" value="Genomic_DNA"/>
</dbReference>
<evidence type="ECO:0000256" key="4">
    <source>
        <dbReference type="ARBA" id="ARBA00022989"/>
    </source>
</evidence>
<dbReference type="PANTHER" id="PTHR35007:SF2">
    <property type="entry name" value="PILUS ASSEMBLE PROTEIN"/>
    <property type="match status" value="1"/>
</dbReference>
<keyword evidence="2" id="KW-1003">Cell membrane</keyword>
<proteinExistence type="predicted"/>
<dbReference type="Proteomes" id="UP000469185">
    <property type="component" value="Unassembled WGS sequence"/>
</dbReference>
<keyword evidence="4 6" id="KW-1133">Transmembrane helix</keyword>
<evidence type="ECO:0000256" key="6">
    <source>
        <dbReference type="SAM" id="Phobius"/>
    </source>
</evidence>
<dbReference type="AlphaFoldDB" id="A0A6N9YM96"/>
<keyword evidence="5 6" id="KW-0472">Membrane</keyword>
<feature type="domain" description="Type II secretion system protein GspF" evidence="7">
    <location>
        <begin position="114"/>
        <end position="239"/>
    </location>
</feature>
<dbReference type="Pfam" id="PF00482">
    <property type="entry name" value="T2SSF"/>
    <property type="match status" value="1"/>
</dbReference>
<feature type="transmembrane region" description="Helical" evidence="6">
    <location>
        <begin position="253"/>
        <end position="272"/>
    </location>
</feature>
<keyword evidence="3 6" id="KW-0812">Transmembrane</keyword>
<evidence type="ECO:0000256" key="2">
    <source>
        <dbReference type="ARBA" id="ARBA00022475"/>
    </source>
</evidence>
<dbReference type="InterPro" id="IPR018076">
    <property type="entry name" value="T2SS_GspF_dom"/>
</dbReference>